<evidence type="ECO:0000313" key="2">
    <source>
        <dbReference type="Proteomes" id="UP000248148"/>
    </source>
</evidence>
<dbReference type="RefSeq" id="WP_181418856.1">
    <property type="nucleotide sequence ID" value="NZ_QJTI01000002.1"/>
</dbReference>
<name>A0A318TKP7_9BRAD</name>
<proteinExistence type="predicted"/>
<organism evidence="1 2">
    <name type="scientific">Rhodopseudomonas faecalis</name>
    <dbReference type="NCBI Taxonomy" id="99655"/>
    <lineage>
        <taxon>Bacteria</taxon>
        <taxon>Pseudomonadati</taxon>
        <taxon>Pseudomonadota</taxon>
        <taxon>Alphaproteobacteria</taxon>
        <taxon>Hyphomicrobiales</taxon>
        <taxon>Nitrobacteraceae</taxon>
        <taxon>Rhodopseudomonas</taxon>
    </lineage>
</organism>
<accession>A0A318TKP7</accession>
<evidence type="ECO:0000313" key="1">
    <source>
        <dbReference type="EMBL" id="PYF04983.1"/>
    </source>
</evidence>
<dbReference type="AlphaFoldDB" id="A0A318TKP7"/>
<comment type="caution">
    <text evidence="1">The sequence shown here is derived from an EMBL/GenBank/DDBJ whole genome shotgun (WGS) entry which is preliminary data.</text>
</comment>
<reference evidence="1 2" key="1">
    <citation type="submission" date="2018-06" db="EMBL/GenBank/DDBJ databases">
        <title>Genomic Encyclopedia of Archaeal and Bacterial Type Strains, Phase II (KMG-II): from individual species to whole genera.</title>
        <authorList>
            <person name="Goeker M."/>
        </authorList>
    </citation>
    <scope>NUCLEOTIDE SEQUENCE [LARGE SCALE GENOMIC DNA]</scope>
    <source>
        <strain evidence="1 2">JCM 11668</strain>
    </source>
</reference>
<protein>
    <submittedName>
        <fullName evidence="1">Uncharacterized protein</fullName>
    </submittedName>
</protein>
<dbReference type="Proteomes" id="UP000248148">
    <property type="component" value="Unassembled WGS sequence"/>
</dbReference>
<gene>
    <name evidence="1" type="ORF">BJ122_102209</name>
</gene>
<keyword evidence="2" id="KW-1185">Reference proteome</keyword>
<dbReference type="EMBL" id="QJTI01000002">
    <property type="protein sequence ID" value="PYF04983.1"/>
    <property type="molecule type" value="Genomic_DNA"/>
</dbReference>
<sequence>MNQRSKTVSSAIGRGWASIASKMMTYAMERAKEGDGASAATAMLQVEVWLDKAGADATRYHFTVR</sequence>